<proteinExistence type="predicted"/>
<sequence>MQDLHINLTEQDYKTLEKLSKKFEVSKSNIIRKLLRYEKYANTVERMGIRNEILAEFLLEFMYIANNINQIAYHLNIDIFENDPENKIAQYLKEIRKICDETKKEIRSTRKIIYYR</sequence>
<gene>
    <name evidence="1" type="ORF">H740_08091</name>
</gene>
<organism evidence="1 2">
    <name type="scientific">Campylobacter showae CC57C</name>
    <dbReference type="NCBI Taxonomy" id="1073353"/>
    <lineage>
        <taxon>Bacteria</taxon>
        <taxon>Pseudomonadati</taxon>
        <taxon>Campylobacterota</taxon>
        <taxon>Epsilonproteobacteria</taxon>
        <taxon>Campylobacterales</taxon>
        <taxon>Campylobacteraceae</taxon>
        <taxon>Campylobacter</taxon>
    </lineage>
</organism>
<protein>
    <recommendedName>
        <fullName evidence="3">Bacterial mobilisation domain-containing protein</fullName>
    </recommendedName>
</protein>
<comment type="caution">
    <text evidence="1">The sequence shown here is derived from an EMBL/GenBank/DDBJ whole genome shotgun (WGS) entry which is preliminary data.</text>
</comment>
<dbReference type="PATRIC" id="fig|1073353.3.peg.1732"/>
<dbReference type="RefSeq" id="WP_002953030.1">
    <property type="nucleotide sequence ID" value="NZ_AOTD01000208.1"/>
</dbReference>
<name>M3JBT5_9BACT</name>
<evidence type="ECO:0000313" key="1">
    <source>
        <dbReference type="EMBL" id="EMG30142.1"/>
    </source>
</evidence>
<evidence type="ECO:0008006" key="3">
    <source>
        <dbReference type="Google" id="ProtNLM"/>
    </source>
</evidence>
<accession>M3JBT5</accession>
<evidence type="ECO:0000313" key="2">
    <source>
        <dbReference type="Proteomes" id="UP000011782"/>
    </source>
</evidence>
<reference evidence="1 2" key="1">
    <citation type="submission" date="2013-02" db="EMBL/GenBank/DDBJ databases">
        <title>Co-occurrence of anaerobic bacteria in colorectal carcinomas.</title>
        <authorList>
            <person name="Holt R.A."/>
            <person name="Warren R.L."/>
            <person name="Allen-Vercoe E."/>
            <person name="Pleasance S."/>
            <person name="Freeman D.J."/>
            <person name="Watson P."/>
            <person name="Moore R."/>
            <person name="Cochrane K."/>
        </authorList>
    </citation>
    <scope>NUCLEOTIDE SEQUENCE [LARGE SCALE GENOMIC DNA]</scope>
    <source>
        <strain evidence="1 2">CC57C</strain>
    </source>
</reference>
<dbReference type="OrthoDB" id="5362788at2"/>
<dbReference type="AlphaFoldDB" id="M3JBT5"/>
<dbReference type="Proteomes" id="UP000011782">
    <property type="component" value="Unassembled WGS sequence"/>
</dbReference>
<dbReference type="EMBL" id="AOTD01000208">
    <property type="protein sequence ID" value="EMG30142.1"/>
    <property type="molecule type" value="Genomic_DNA"/>
</dbReference>